<dbReference type="PANTHER" id="PTHR36571:SF1">
    <property type="entry name" value="PROTEIN YGIW"/>
    <property type="match status" value="1"/>
</dbReference>
<accession>A0A831WPV3</accession>
<gene>
    <name evidence="2" type="ORF">ENN50_09540</name>
</gene>
<protein>
    <submittedName>
        <fullName evidence="2">NirD/YgiW/YdeI family stress tolerance protein</fullName>
    </submittedName>
</protein>
<name>A0A831WPV3_PROAE</name>
<proteinExistence type="predicted"/>
<keyword evidence="1" id="KW-0732">Signal</keyword>
<sequence>MKKKIISSGIGIILLTWVVDVNAEYTGPVYTSSDISTVEVVKTMKDDVPVVLRGRVIGQLRDEHYLFHDSSGEIDIEIDRHVWLNVDDVDQDTFVTIYGEVEREKGSVSVEVYRIEVNASGKAGGSQ</sequence>
<evidence type="ECO:0000313" key="2">
    <source>
        <dbReference type="EMBL" id="HED31898.1"/>
    </source>
</evidence>
<dbReference type="EMBL" id="DSBW01000216">
    <property type="protein sequence ID" value="HED31898.1"/>
    <property type="molecule type" value="Genomic_DNA"/>
</dbReference>
<dbReference type="SUPFAM" id="SSF101756">
    <property type="entry name" value="Hypothetical protein YgiW"/>
    <property type="match status" value="1"/>
</dbReference>
<dbReference type="Gene3D" id="2.40.50.200">
    <property type="entry name" value="Bacterial OB-fold"/>
    <property type="match status" value="1"/>
</dbReference>
<evidence type="ECO:0000256" key="1">
    <source>
        <dbReference type="ARBA" id="ARBA00022729"/>
    </source>
</evidence>
<dbReference type="AlphaFoldDB" id="A0A831WPV3"/>
<dbReference type="PANTHER" id="PTHR36571">
    <property type="entry name" value="PROTEIN YGIW"/>
    <property type="match status" value="1"/>
</dbReference>
<organism evidence="2">
    <name type="scientific">Prosthecochloris aestuarii</name>
    <dbReference type="NCBI Taxonomy" id="1102"/>
    <lineage>
        <taxon>Bacteria</taxon>
        <taxon>Pseudomonadati</taxon>
        <taxon>Chlorobiota</taxon>
        <taxon>Chlorobiia</taxon>
        <taxon>Chlorobiales</taxon>
        <taxon>Chlorobiaceae</taxon>
        <taxon>Prosthecochloris</taxon>
    </lineage>
</organism>
<dbReference type="Proteomes" id="UP000886335">
    <property type="component" value="Unassembled WGS sequence"/>
</dbReference>
<dbReference type="NCBIfam" id="NF033674">
    <property type="entry name" value="stress_OB_fold"/>
    <property type="match status" value="1"/>
</dbReference>
<comment type="caution">
    <text evidence="2">The sequence shown here is derived from an EMBL/GenBank/DDBJ whole genome shotgun (WGS) entry which is preliminary data.</text>
</comment>
<dbReference type="InterPro" id="IPR036700">
    <property type="entry name" value="BOBF_sf"/>
</dbReference>
<dbReference type="InterPro" id="IPR005220">
    <property type="entry name" value="CarO-like"/>
</dbReference>
<dbReference type="Pfam" id="PF04076">
    <property type="entry name" value="BOF"/>
    <property type="match status" value="1"/>
</dbReference>
<reference evidence="2" key="1">
    <citation type="journal article" date="2020" name="mSystems">
        <title>Genome- and Community-Level Interaction Insights into Carbon Utilization and Element Cycling Functions of Hydrothermarchaeota in Hydrothermal Sediment.</title>
        <authorList>
            <person name="Zhou Z."/>
            <person name="Liu Y."/>
            <person name="Xu W."/>
            <person name="Pan J."/>
            <person name="Luo Z.H."/>
            <person name="Li M."/>
        </authorList>
    </citation>
    <scope>NUCLEOTIDE SEQUENCE [LARGE SCALE GENOMIC DNA]</scope>
    <source>
        <strain evidence="2">SpSt-1181</strain>
    </source>
</reference>